<dbReference type="AlphaFoldDB" id="A0A139K7K8"/>
<organism evidence="2 3">
    <name type="scientific">Bacteroides uniformis</name>
    <dbReference type="NCBI Taxonomy" id="820"/>
    <lineage>
        <taxon>Bacteria</taxon>
        <taxon>Pseudomonadati</taxon>
        <taxon>Bacteroidota</taxon>
        <taxon>Bacteroidia</taxon>
        <taxon>Bacteroidales</taxon>
        <taxon>Bacteroidaceae</taxon>
        <taxon>Bacteroides</taxon>
    </lineage>
</organism>
<sequence length="380" mass="43437">MASAKQKLIRLTTISGSLNDLLKGQLRFLSDYYEVVGVASDKGTGRLKEVSEREGVRCIDIPMHREISLLNDVKSLWKLIRLFKREKPYIVHANTPKGSLLAMVAAWIVRVPHRIYTVTGLRFETATGSFRRLLILMEKITCRCATKVIPEGEGVKKALISNNITKKPLKVILNGNINGIDVKFYSRSKEVMQGMDFIKEEGTFNFVFVGRIVKDKGINELVKAFSRLLAIYPNVRLQLVGGFERDLDPLAEDVEKMIEENREIVAWGFQRDVRLFFAASDVLVFPSYREGFPNVVLQAGAMELPSIVTDINGCNEIIRNGVNGKIIPPRDVDTLYDAMKWMYEHRMEVKEMAKRARPMIVERYEQQMVWSALLEEYRSL</sequence>
<dbReference type="Gene3D" id="3.40.50.2000">
    <property type="entry name" value="Glycogen Phosphorylase B"/>
    <property type="match status" value="2"/>
</dbReference>
<dbReference type="GO" id="GO:0016757">
    <property type="term" value="F:glycosyltransferase activity"/>
    <property type="evidence" value="ECO:0007669"/>
    <property type="project" value="UniProtKB-ARBA"/>
</dbReference>
<gene>
    <name evidence="2" type="ORF">GAP47_08745</name>
</gene>
<dbReference type="Proteomes" id="UP000462376">
    <property type="component" value="Unassembled WGS sequence"/>
</dbReference>
<name>A0A139K7K8_BACUN</name>
<dbReference type="Pfam" id="PF13579">
    <property type="entry name" value="Glyco_trans_4_4"/>
    <property type="match status" value="1"/>
</dbReference>
<proteinExistence type="predicted"/>
<dbReference type="RefSeq" id="WP_061411840.1">
    <property type="nucleotide sequence ID" value="NZ_CAXTFB010000013.1"/>
</dbReference>
<dbReference type="Pfam" id="PF13692">
    <property type="entry name" value="Glyco_trans_1_4"/>
    <property type="match status" value="1"/>
</dbReference>
<evidence type="ECO:0000259" key="1">
    <source>
        <dbReference type="Pfam" id="PF13579"/>
    </source>
</evidence>
<keyword evidence="2" id="KW-0808">Transferase</keyword>
<protein>
    <submittedName>
        <fullName evidence="2">Glycosyltransferase family 4 protein</fullName>
    </submittedName>
</protein>
<dbReference type="PANTHER" id="PTHR12526:SF630">
    <property type="entry name" value="GLYCOSYLTRANSFERASE"/>
    <property type="match status" value="1"/>
</dbReference>
<dbReference type="SUPFAM" id="SSF53756">
    <property type="entry name" value="UDP-Glycosyltransferase/glycogen phosphorylase"/>
    <property type="match status" value="1"/>
</dbReference>
<dbReference type="InterPro" id="IPR028098">
    <property type="entry name" value="Glyco_trans_4-like_N"/>
</dbReference>
<dbReference type="EMBL" id="WCTL01000006">
    <property type="protein sequence ID" value="KAB4237358.1"/>
    <property type="molecule type" value="Genomic_DNA"/>
</dbReference>
<reference evidence="2 3" key="1">
    <citation type="journal article" date="2019" name="Nat. Med.">
        <title>A library of human gut bacterial isolates paired with longitudinal multiomics data enables mechanistic microbiome research.</title>
        <authorList>
            <person name="Poyet M."/>
            <person name="Groussin M."/>
            <person name="Gibbons S.M."/>
            <person name="Avila-Pacheco J."/>
            <person name="Jiang X."/>
            <person name="Kearney S.M."/>
            <person name="Perrotta A.R."/>
            <person name="Berdy B."/>
            <person name="Zhao S."/>
            <person name="Lieberman T.D."/>
            <person name="Swanson P.K."/>
            <person name="Smith M."/>
            <person name="Roesemann S."/>
            <person name="Alexander J.E."/>
            <person name="Rich S.A."/>
            <person name="Livny J."/>
            <person name="Vlamakis H."/>
            <person name="Clish C."/>
            <person name="Bullock K."/>
            <person name="Deik A."/>
            <person name="Scott J."/>
            <person name="Pierce K.A."/>
            <person name="Xavier R.J."/>
            <person name="Alm E.J."/>
        </authorList>
    </citation>
    <scope>NUCLEOTIDE SEQUENCE [LARGE SCALE GENOMIC DNA]</scope>
    <source>
        <strain evidence="2 3">BIOML-A5</strain>
    </source>
</reference>
<evidence type="ECO:0000313" key="3">
    <source>
        <dbReference type="Proteomes" id="UP000462376"/>
    </source>
</evidence>
<feature type="domain" description="Glycosyltransferase subfamily 4-like N-terminal" evidence="1">
    <location>
        <begin position="34"/>
        <end position="175"/>
    </location>
</feature>
<dbReference type="CDD" id="cd03808">
    <property type="entry name" value="GT4_CapM-like"/>
    <property type="match status" value="1"/>
</dbReference>
<evidence type="ECO:0000313" key="2">
    <source>
        <dbReference type="EMBL" id="KAB4237358.1"/>
    </source>
</evidence>
<accession>A0A139K7K8</accession>
<dbReference type="PANTHER" id="PTHR12526">
    <property type="entry name" value="GLYCOSYLTRANSFERASE"/>
    <property type="match status" value="1"/>
</dbReference>
<comment type="caution">
    <text evidence="2">The sequence shown here is derived from an EMBL/GenBank/DDBJ whole genome shotgun (WGS) entry which is preliminary data.</text>
</comment>